<dbReference type="EMBL" id="JAIWYP010000004">
    <property type="protein sequence ID" value="KAH3832130.1"/>
    <property type="molecule type" value="Genomic_DNA"/>
</dbReference>
<proteinExistence type="predicted"/>
<name>A0A9D4K0W9_DREPO</name>
<evidence type="ECO:0000256" key="1">
    <source>
        <dbReference type="SAM" id="MobiDB-lite"/>
    </source>
</evidence>
<dbReference type="Proteomes" id="UP000828390">
    <property type="component" value="Unassembled WGS sequence"/>
</dbReference>
<keyword evidence="3" id="KW-1185">Reference proteome</keyword>
<feature type="region of interest" description="Disordered" evidence="1">
    <location>
        <begin position="92"/>
        <end position="116"/>
    </location>
</feature>
<sequence length="116" mass="12953">MILGRGYNMFKKIGGGIMWMYNVRVWWSFCEGVYSVRYSVRVWWSFGVGTGDGLGKMRWGYNVVRGVYNGGGEGGVMWARIIKGSGIPETSPTYPFGNHRPSSHALRSGLEPGLPR</sequence>
<protein>
    <submittedName>
        <fullName evidence="2">Uncharacterized protein</fullName>
    </submittedName>
</protein>
<gene>
    <name evidence="2" type="ORF">DPMN_105407</name>
</gene>
<accession>A0A9D4K0W9</accession>
<reference evidence="2" key="2">
    <citation type="submission" date="2020-11" db="EMBL/GenBank/DDBJ databases">
        <authorList>
            <person name="McCartney M.A."/>
            <person name="Auch B."/>
            <person name="Kono T."/>
            <person name="Mallez S."/>
            <person name="Becker A."/>
            <person name="Gohl D.M."/>
            <person name="Silverstein K.A.T."/>
            <person name="Koren S."/>
            <person name="Bechman K.B."/>
            <person name="Herman A."/>
            <person name="Abrahante J.E."/>
            <person name="Garbe J."/>
        </authorList>
    </citation>
    <scope>NUCLEOTIDE SEQUENCE</scope>
    <source>
        <strain evidence="2">Duluth1</strain>
        <tissue evidence="2">Whole animal</tissue>
    </source>
</reference>
<evidence type="ECO:0000313" key="3">
    <source>
        <dbReference type="Proteomes" id="UP000828390"/>
    </source>
</evidence>
<organism evidence="2 3">
    <name type="scientific">Dreissena polymorpha</name>
    <name type="common">Zebra mussel</name>
    <name type="synonym">Mytilus polymorpha</name>
    <dbReference type="NCBI Taxonomy" id="45954"/>
    <lineage>
        <taxon>Eukaryota</taxon>
        <taxon>Metazoa</taxon>
        <taxon>Spiralia</taxon>
        <taxon>Lophotrochozoa</taxon>
        <taxon>Mollusca</taxon>
        <taxon>Bivalvia</taxon>
        <taxon>Autobranchia</taxon>
        <taxon>Heteroconchia</taxon>
        <taxon>Euheterodonta</taxon>
        <taxon>Imparidentia</taxon>
        <taxon>Neoheterodontei</taxon>
        <taxon>Myida</taxon>
        <taxon>Dreissenoidea</taxon>
        <taxon>Dreissenidae</taxon>
        <taxon>Dreissena</taxon>
    </lineage>
</organism>
<evidence type="ECO:0000313" key="2">
    <source>
        <dbReference type="EMBL" id="KAH3832130.1"/>
    </source>
</evidence>
<dbReference type="AlphaFoldDB" id="A0A9D4K0W9"/>
<reference evidence="2" key="1">
    <citation type="journal article" date="2019" name="bioRxiv">
        <title>The Genome of the Zebra Mussel, Dreissena polymorpha: A Resource for Invasive Species Research.</title>
        <authorList>
            <person name="McCartney M.A."/>
            <person name="Auch B."/>
            <person name="Kono T."/>
            <person name="Mallez S."/>
            <person name="Zhang Y."/>
            <person name="Obille A."/>
            <person name="Becker A."/>
            <person name="Abrahante J.E."/>
            <person name="Garbe J."/>
            <person name="Badalamenti J.P."/>
            <person name="Herman A."/>
            <person name="Mangelson H."/>
            <person name="Liachko I."/>
            <person name="Sullivan S."/>
            <person name="Sone E.D."/>
            <person name="Koren S."/>
            <person name="Silverstein K.A.T."/>
            <person name="Beckman K.B."/>
            <person name="Gohl D.M."/>
        </authorList>
    </citation>
    <scope>NUCLEOTIDE SEQUENCE</scope>
    <source>
        <strain evidence="2">Duluth1</strain>
        <tissue evidence="2">Whole animal</tissue>
    </source>
</reference>
<comment type="caution">
    <text evidence="2">The sequence shown here is derived from an EMBL/GenBank/DDBJ whole genome shotgun (WGS) entry which is preliminary data.</text>
</comment>